<dbReference type="Gene3D" id="1.20.58.220">
    <property type="entry name" value="Phosphate transport system protein phou homolog 2, domain 2"/>
    <property type="match status" value="1"/>
</dbReference>
<dbReference type="EMBL" id="DWYC01000023">
    <property type="protein sequence ID" value="HJB56315.1"/>
    <property type="molecule type" value="Genomic_DNA"/>
</dbReference>
<dbReference type="InterPro" id="IPR038078">
    <property type="entry name" value="PhoU-like_sf"/>
</dbReference>
<name>A0A9D2M9X3_9FIRM</name>
<dbReference type="InterPro" id="IPR018445">
    <property type="entry name" value="Put_Phosphate_transp_reg"/>
</dbReference>
<proteinExistence type="inferred from homology"/>
<reference evidence="2" key="1">
    <citation type="journal article" date="2021" name="PeerJ">
        <title>Extensive microbial diversity within the chicken gut microbiome revealed by metagenomics and culture.</title>
        <authorList>
            <person name="Gilroy R."/>
            <person name="Ravi A."/>
            <person name="Getino M."/>
            <person name="Pursley I."/>
            <person name="Horton D.L."/>
            <person name="Alikhan N.F."/>
            <person name="Baker D."/>
            <person name="Gharbi K."/>
            <person name="Hall N."/>
            <person name="Watson M."/>
            <person name="Adriaenssens E.M."/>
            <person name="Foster-Nyarko E."/>
            <person name="Jarju S."/>
            <person name="Secka A."/>
            <person name="Antonio M."/>
            <person name="Oren A."/>
            <person name="Chaudhuri R.R."/>
            <person name="La Ragione R."/>
            <person name="Hildebrand F."/>
            <person name="Pallen M.J."/>
        </authorList>
    </citation>
    <scope>NUCLEOTIDE SEQUENCE</scope>
    <source>
        <strain evidence="2">CHK189-11263</strain>
    </source>
</reference>
<dbReference type="PANTHER" id="PTHR37298:SF1">
    <property type="entry name" value="UPF0111 PROTEIN YKAA"/>
    <property type="match status" value="1"/>
</dbReference>
<comment type="caution">
    <text evidence="2">The sequence shown here is derived from an EMBL/GenBank/DDBJ whole genome shotgun (WGS) entry which is preliminary data.</text>
</comment>
<accession>A0A9D2M9X3</accession>
<dbReference type="Pfam" id="PF01865">
    <property type="entry name" value="PhoU_div"/>
    <property type="match status" value="1"/>
</dbReference>
<dbReference type="InterPro" id="IPR052912">
    <property type="entry name" value="UPF0111_domain"/>
</dbReference>
<dbReference type="PANTHER" id="PTHR37298">
    <property type="entry name" value="UPF0111 PROTEIN YKAA"/>
    <property type="match status" value="1"/>
</dbReference>
<dbReference type="Proteomes" id="UP000824208">
    <property type="component" value="Unassembled WGS sequence"/>
</dbReference>
<reference evidence="2" key="2">
    <citation type="submission" date="2021-04" db="EMBL/GenBank/DDBJ databases">
        <authorList>
            <person name="Gilroy R."/>
        </authorList>
    </citation>
    <scope>NUCLEOTIDE SEQUENCE</scope>
    <source>
        <strain evidence="2">CHK189-11263</strain>
    </source>
</reference>
<sequence length="207" mass="24097">MAKKQDAFYFDTFIACTDYACQAAQLLEKTMREFDPEHIKERLDEMHAVEHAADGRKHELLHVLARAFITPIEREDILLLSQNIDEMTDKIEDVLLRLYCNHIQTIRPDALEICQVVIRCCQEAKSLVGELADYKRSKTLHDHIVHINTMEEEADQLFINSMRTLHTTCTDPMEIIVWREIYIYLEKCVDACEHVADTVESVVMKNS</sequence>
<gene>
    <name evidence="2" type="ORF">H9714_02050</name>
</gene>
<evidence type="ECO:0000313" key="3">
    <source>
        <dbReference type="Proteomes" id="UP000824208"/>
    </source>
</evidence>
<evidence type="ECO:0000256" key="1">
    <source>
        <dbReference type="ARBA" id="ARBA00008591"/>
    </source>
</evidence>
<comment type="similarity">
    <text evidence="1">Belongs to the UPF0111 family.</text>
</comment>
<protein>
    <submittedName>
        <fullName evidence="2">DUF47 family protein</fullName>
    </submittedName>
</protein>
<dbReference type="AlphaFoldDB" id="A0A9D2M9X3"/>
<organism evidence="2 3">
    <name type="scientific">Candidatus Flavonifractor intestinipullorum</name>
    <dbReference type="NCBI Taxonomy" id="2838587"/>
    <lineage>
        <taxon>Bacteria</taxon>
        <taxon>Bacillati</taxon>
        <taxon>Bacillota</taxon>
        <taxon>Clostridia</taxon>
        <taxon>Eubacteriales</taxon>
        <taxon>Oscillospiraceae</taxon>
        <taxon>Flavonifractor</taxon>
    </lineage>
</organism>
<evidence type="ECO:0000313" key="2">
    <source>
        <dbReference type="EMBL" id="HJB56315.1"/>
    </source>
</evidence>